<dbReference type="RefSeq" id="WP_330957665.1">
    <property type="nucleotide sequence ID" value="NZ_JAZGJQ010000002.1"/>
</dbReference>
<sequence length="138" mass="14976">MADVSDVELVEFDDGVAVVPASEMKQIVIPSPPTVTMVPTNPRPCYIVVGPFEASDQAKAYAKENKVVFVIPKDTHPETIANAYTYAKKNASKINVKKSEFFVKAADEASMDAASEGVESIYDVDDSVELDDPEVFSL</sequence>
<reference evidence="1 2" key="1">
    <citation type="submission" date="2024-01" db="EMBL/GenBank/DDBJ databases">
        <title>Description of Olsenella sp. nov., isolated from pig feces.</title>
        <authorList>
            <person name="Chang Y.-H."/>
        </authorList>
    </citation>
    <scope>NUCLEOTIDE SEQUENCE [LARGE SCALE GENOMIC DNA]</scope>
    <source>
        <strain evidence="1 2">YH-ols2223</strain>
    </source>
</reference>
<dbReference type="Proteomes" id="UP001332931">
    <property type="component" value="Unassembled WGS sequence"/>
</dbReference>
<keyword evidence="2" id="KW-1185">Reference proteome</keyword>
<organism evidence="1 2">
    <name type="scientific">Olsenella absiana</name>
    <dbReference type="NCBI Taxonomy" id="3115222"/>
    <lineage>
        <taxon>Bacteria</taxon>
        <taxon>Bacillati</taxon>
        <taxon>Actinomycetota</taxon>
        <taxon>Coriobacteriia</taxon>
        <taxon>Coriobacteriales</taxon>
        <taxon>Atopobiaceae</taxon>
        <taxon>Olsenella</taxon>
    </lineage>
</organism>
<comment type="caution">
    <text evidence="1">The sequence shown here is derived from an EMBL/GenBank/DDBJ whole genome shotgun (WGS) entry which is preliminary data.</text>
</comment>
<accession>A0ABU7R8G9</accession>
<gene>
    <name evidence="1" type="ORF">VXJ25_02630</name>
</gene>
<proteinExistence type="predicted"/>
<evidence type="ECO:0000313" key="1">
    <source>
        <dbReference type="EMBL" id="MEE6146898.1"/>
    </source>
</evidence>
<protein>
    <submittedName>
        <fullName evidence="1">Uncharacterized protein</fullName>
    </submittedName>
</protein>
<name>A0ABU7R8G9_9ACTN</name>
<evidence type="ECO:0000313" key="2">
    <source>
        <dbReference type="Proteomes" id="UP001332931"/>
    </source>
</evidence>
<dbReference type="EMBL" id="JAZGJQ010000002">
    <property type="protein sequence ID" value="MEE6146898.1"/>
    <property type="molecule type" value="Genomic_DNA"/>
</dbReference>